<dbReference type="InterPro" id="IPR011009">
    <property type="entry name" value="Kinase-like_dom_sf"/>
</dbReference>
<dbReference type="SUPFAM" id="SSF56112">
    <property type="entry name" value="Protein kinase-like (PK-like)"/>
    <property type="match status" value="1"/>
</dbReference>
<gene>
    <name evidence="2" type="ORF">C2G38_2222348</name>
</gene>
<dbReference type="InterPro" id="IPR011990">
    <property type="entry name" value="TPR-like_helical_dom_sf"/>
</dbReference>
<feature type="repeat" description="TPR" evidence="1">
    <location>
        <begin position="152"/>
        <end position="185"/>
    </location>
</feature>
<dbReference type="Gene3D" id="1.25.40.10">
    <property type="entry name" value="Tetratricopeptide repeat domain"/>
    <property type="match status" value="1"/>
</dbReference>
<evidence type="ECO:0000256" key="1">
    <source>
        <dbReference type="PROSITE-ProRule" id="PRU00339"/>
    </source>
</evidence>
<dbReference type="PROSITE" id="PS50005">
    <property type="entry name" value="TPR"/>
    <property type="match status" value="1"/>
</dbReference>
<dbReference type="EMBL" id="QKWP01002177">
    <property type="protein sequence ID" value="RIB04458.1"/>
    <property type="molecule type" value="Genomic_DNA"/>
</dbReference>
<organism evidence="2 3">
    <name type="scientific">Gigaspora rosea</name>
    <dbReference type="NCBI Taxonomy" id="44941"/>
    <lineage>
        <taxon>Eukaryota</taxon>
        <taxon>Fungi</taxon>
        <taxon>Fungi incertae sedis</taxon>
        <taxon>Mucoromycota</taxon>
        <taxon>Glomeromycotina</taxon>
        <taxon>Glomeromycetes</taxon>
        <taxon>Diversisporales</taxon>
        <taxon>Gigasporaceae</taxon>
        <taxon>Gigaspora</taxon>
    </lineage>
</organism>
<accession>A0A397U5X1</accession>
<dbReference type="InterPro" id="IPR019734">
    <property type="entry name" value="TPR_rpt"/>
</dbReference>
<comment type="caution">
    <text evidence="2">The sequence shown here is derived from an EMBL/GenBank/DDBJ whole genome shotgun (WGS) entry which is preliminary data.</text>
</comment>
<reference evidence="2 3" key="1">
    <citation type="submission" date="2018-06" db="EMBL/GenBank/DDBJ databases">
        <title>Comparative genomics reveals the genomic features of Rhizophagus irregularis, R. cerebriforme, R. diaphanum and Gigaspora rosea, and their symbiotic lifestyle signature.</title>
        <authorList>
            <person name="Morin E."/>
            <person name="San Clemente H."/>
            <person name="Chen E.C.H."/>
            <person name="De La Providencia I."/>
            <person name="Hainaut M."/>
            <person name="Kuo A."/>
            <person name="Kohler A."/>
            <person name="Murat C."/>
            <person name="Tang N."/>
            <person name="Roy S."/>
            <person name="Loubradou J."/>
            <person name="Henrissat B."/>
            <person name="Grigoriev I.V."/>
            <person name="Corradi N."/>
            <person name="Roux C."/>
            <person name="Martin F.M."/>
        </authorList>
    </citation>
    <scope>NUCLEOTIDE SEQUENCE [LARGE SCALE GENOMIC DNA]</scope>
    <source>
        <strain evidence="2 3">DAOM 194757</strain>
    </source>
</reference>
<evidence type="ECO:0000313" key="2">
    <source>
        <dbReference type="EMBL" id="RIB04458.1"/>
    </source>
</evidence>
<dbReference type="OrthoDB" id="2353542at2759"/>
<name>A0A397U5X1_9GLOM</name>
<keyword evidence="3" id="KW-1185">Reference proteome</keyword>
<dbReference type="Gene3D" id="1.10.510.10">
    <property type="entry name" value="Transferase(Phosphotransferase) domain 1"/>
    <property type="match status" value="1"/>
</dbReference>
<keyword evidence="1" id="KW-0802">TPR repeat</keyword>
<dbReference type="SUPFAM" id="SSF48452">
    <property type="entry name" value="TPR-like"/>
    <property type="match status" value="1"/>
</dbReference>
<dbReference type="Proteomes" id="UP000266673">
    <property type="component" value="Unassembled WGS sequence"/>
</dbReference>
<sequence length="188" mass="21716">MWEISSCYPPFKDDVEQHQLALLILDIKDGVRESPIEGTPPAYVKIYTDCWQYDPESRPDIQQNFLNLLEVLSINNEQAINRNAYDTDVLEDHESSQKFDQNSLVLSMFISDSTHAILMQNATSLLAHDKTDKYKKRLVDFDKSLKIEPNNADALKGRREIYSMMKRYEESLTDLNKSLEIEPNNALA</sequence>
<dbReference type="AlphaFoldDB" id="A0A397U5X1"/>
<dbReference type="SMART" id="SM00028">
    <property type="entry name" value="TPR"/>
    <property type="match status" value="1"/>
</dbReference>
<protein>
    <submittedName>
        <fullName evidence="2">Uncharacterized protein</fullName>
    </submittedName>
</protein>
<proteinExistence type="predicted"/>
<evidence type="ECO:0000313" key="3">
    <source>
        <dbReference type="Proteomes" id="UP000266673"/>
    </source>
</evidence>